<protein>
    <submittedName>
        <fullName evidence="3">Glycosyltransferase family 4 protein</fullName>
    </submittedName>
</protein>
<dbReference type="InterPro" id="IPR050194">
    <property type="entry name" value="Glycosyltransferase_grp1"/>
</dbReference>
<dbReference type="CDD" id="cd03801">
    <property type="entry name" value="GT4_PimA-like"/>
    <property type="match status" value="1"/>
</dbReference>
<dbReference type="EMBL" id="JACNLL010000035">
    <property type="protein sequence ID" value="MBC8199094.1"/>
    <property type="molecule type" value="Genomic_DNA"/>
</dbReference>
<proteinExistence type="predicted"/>
<sequence length="378" mass="43725">MISNIRKIAVVIPKYGLVGGAERFAYELSERLSLNKKYGLHVFANKWQSNSDRITFHKVPIIKFPRFLTTISFAWFANRKIAKMNFDLIHTHDRIFDADIFTMHGIPHRIWVHEVRMKFMSLFDRATCWVEKRLVNNTRYKIFLPVSNLTKEKFLQEYKIEPEKTQVIHPGVDIDRFHRLDREHCRKEIRKQFKIDPSDIVILFVSMNFKIKGLDYVMAAVGKAKASYPSRKIRLLVVGKGDYKKYGALAQQTGIKDNVIFAGIQKENLEKIYLASDIFMMLSRFDTFGITVLEAMAASLPVIISNKVGAKDLLREGINGFIIEDTTNTDMICDKIGFMLDSEIRSTMAKKAYNTALNNSWDTVAKRVEGIYEEMLQT</sequence>
<dbReference type="PANTHER" id="PTHR45947:SF3">
    <property type="entry name" value="SULFOQUINOVOSYL TRANSFERASE SQD2"/>
    <property type="match status" value="1"/>
</dbReference>
<dbReference type="PANTHER" id="PTHR45947">
    <property type="entry name" value="SULFOQUINOVOSYL TRANSFERASE SQD2"/>
    <property type="match status" value="1"/>
</dbReference>
<dbReference type="Pfam" id="PF13439">
    <property type="entry name" value="Glyco_transf_4"/>
    <property type="match status" value="1"/>
</dbReference>
<evidence type="ECO:0000313" key="4">
    <source>
        <dbReference type="Proteomes" id="UP000603545"/>
    </source>
</evidence>
<feature type="domain" description="Glycosyl transferase family 1" evidence="1">
    <location>
        <begin position="186"/>
        <end position="353"/>
    </location>
</feature>
<dbReference type="GO" id="GO:0016757">
    <property type="term" value="F:glycosyltransferase activity"/>
    <property type="evidence" value="ECO:0007669"/>
    <property type="project" value="InterPro"/>
</dbReference>
<dbReference type="Pfam" id="PF00534">
    <property type="entry name" value="Glycos_transf_1"/>
    <property type="match status" value="1"/>
</dbReference>
<dbReference type="SUPFAM" id="SSF53756">
    <property type="entry name" value="UDP-Glycosyltransferase/glycogen phosphorylase"/>
    <property type="match status" value="1"/>
</dbReference>
<evidence type="ECO:0000259" key="2">
    <source>
        <dbReference type="Pfam" id="PF13439"/>
    </source>
</evidence>
<comment type="caution">
    <text evidence="3">The sequence shown here is derived from an EMBL/GenBank/DDBJ whole genome shotgun (WGS) entry which is preliminary data.</text>
</comment>
<accession>A0A8J6T7E1</accession>
<dbReference type="Proteomes" id="UP000603545">
    <property type="component" value="Unassembled WGS sequence"/>
</dbReference>
<evidence type="ECO:0000259" key="1">
    <source>
        <dbReference type="Pfam" id="PF00534"/>
    </source>
</evidence>
<evidence type="ECO:0000313" key="3">
    <source>
        <dbReference type="EMBL" id="MBC8199094.1"/>
    </source>
</evidence>
<dbReference type="InterPro" id="IPR028098">
    <property type="entry name" value="Glyco_trans_4-like_N"/>
</dbReference>
<feature type="domain" description="Glycosyltransferase subfamily 4-like N-terminal" evidence="2">
    <location>
        <begin position="18"/>
        <end position="176"/>
    </location>
</feature>
<dbReference type="InterPro" id="IPR001296">
    <property type="entry name" value="Glyco_trans_1"/>
</dbReference>
<dbReference type="Gene3D" id="3.40.50.2000">
    <property type="entry name" value="Glycogen Phosphorylase B"/>
    <property type="match status" value="2"/>
</dbReference>
<gene>
    <name evidence="3" type="ORF">H8E80_03490</name>
</gene>
<organism evidence="3 4">
    <name type="scientific">Candidatus Desulfaltia bathyphila</name>
    <dbReference type="NCBI Taxonomy" id="2841697"/>
    <lineage>
        <taxon>Bacteria</taxon>
        <taxon>Pseudomonadati</taxon>
        <taxon>Thermodesulfobacteriota</taxon>
        <taxon>Desulfobacteria</taxon>
        <taxon>Desulfobacterales</taxon>
        <taxon>Desulfobacterales incertae sedis</taxon>
        <taxon>Candidatus Desulfaltia</taxon>
    </lineage>
</organism>
<dbReference type="AlphaFoldDB" id="A0A8J6T7E1"/>
<reference evidence="3 4" key="1">
    <citation type="submission" date="2020-08" db="EMBL/GenBank/DDBJ databases">
        <title>Bridging the membrane lipid divide: bacteria of the FCB group superphylum have the potential to synthesize archaeal ether lipids.</title>
        <authorList>
            <person name="Villanueva L."/>
            <person name="Von Meijenfeldt F.A.B."/>
            <person name="Westbye A.B."/>
            <person name="Yadav S."/>
            <person name="Hopmans E.C."/>
            <person name="Dutilh B.E."/>
            <person name="Sinninghe Damste J.S."/>
        </authorList>
    </citation>
    <scope>NUCLEOTIDE SEQUENCE [LARGE SCALE GENOMIC DNA]</scope>
    <source>
        <strain evidence="3">NIOZ-UU82</strain>
    </source>
</reference>
<name>A0A8J6T7E1_9BACT</name>